<proteinExistence type="predicted"/>
<dbReference type="Proteomes" id="UP001596395">
    <property type="component" value="Unassembled WGS sequence"/>
</dbReference>
<protein>
    <submittedName>
        <fullName evidence="1">Uncharacterized protein</fullName>
    </submittedName>
</protein>
<sequence>MQEIGTWNASIDDESYNTDEVFDTVRARNVTAVHVEGDGVIQIEGEGTAQEYIKRIPGDYYQPPEWVTRDAEVLWLVRFTLADEGYAEGEIEVW</sequence>
<dbReference type="AlphaFoldDB" id="A0ABD5VIG9"/>
<accession>A0ABD5VIG9</accession>
<gene>
    <name evidence="1" type="ORF">ACFQGB_12790</name>
</gene>
<dbReference type="RefSeq" id="WP_336350694.1">
    <property type="nucleotide sequence ID" value="NZ_JAZAQL010000002.1"/>
</dbReference>
<dbReference type="EMBL" id="JBHSXN010000002">
    <property type="protein sequence ID" value="MFC6953741.1"/>
    <property type="molecule type" value="Genomic_DNA"/>
</dbReference>
<comment type="caution">
    <text evidence="1">The sequence shown here is derived from an EMBL/GenBank/DDBJ whole genome shotgun (WGS) entry which is preliminary data.</text>
</comment>
<name>A0ABD5VIG9_9EURY</name>
<organism evidence="1 2">
    <name type="scientific">Halorubellus litoreus</name>
    <dbReference type="NCBI Taxonomy" id="755308"/>
    <lineage>
        <taxon>Archaea</taxon>
        <taxon>Methanobacteriati</taxon>
        <taxon>Methanobacteriota</taxon>
        <taxon>Stenosarchaea group</taxon>
        <taxon>Halobacteria</taxon>
        <taxon>Halobacteriales</taxon>
        <taxon>Halorubellaceae</taxon>
        <taxon>Halorubellus</taxon>
    </lineage>
</organism>
<keyword evidence="2" id="KW-1185">Reference proteome</keyword>
<evidence type="ECO:0000313" key="1">
    <source>
        <dbReference type="EMBL" id="MFC6953741.1"/>
    </source>
</evidence>
<reference evidence="1 2" key="1">
    <citation type="journal article" date="2019" name="Int. J. Syst. Evol. Microbiol.">
        <title>The Global Catalogue of Microorganisms (GCM) 10K type strain sequencing project: providing services to taxonomists for standard genome sequencing and annotation.</title>
        <authorList>
            <consortium name="The Broad Institute Genomics Platform"/>
            <consortium name="The Broad Institute Genome Sequencing Center for Infectious Disease"/>
            <person name="Wu L."/>
            <person name="Ma J."/>
        </authorList>
    </citation>
    <scope>NUCLEOTIDE SEQUENCE [LARGE SCALE GENOMIC DNA]</scope>
    <source>
        <strain evidence="1 2">GX26</strain>
    </source>
</reference>
<evidence type="ECO:0000313" key="2">
    <source>
        <dbReference type="Proteomes" id="UP001596395"/>
    </source>
</evidence>